<feature type="repeat" description="WD" evidence="3">
    <location>
        <begin position="1322"/>
        <end position="1363"/>
    </location>
</feature>
<evidence type="ECO:0000313" key="6">
    <source>
        <dbReference type="Proteomes" id="UP000620124"/>
    </source>
</evidence>
<dbReference type="Gene3D" id="2.130.10.10">
    <property type="entry name" value="YVTN repeat-like/Quinoprotein amine dehydrogenase"/>
    <property type="match status" value="6"/>
</dbReference>
<evidence type="ECO:0000259" key="4">
    <source>
        <dbReference type="Pfam" id="PF24883"/>
    </source>
</evidence>
<keyword evidence="1 3" id="KW-0853">WD repeat</keyword>
<dbReference type="PROSITE" id="PS50082">
    <property type="entry name" value="WD_REPEATS_2"/>
    <property type="match status" value="14"/>
</dbReference>
<dbReference type="CDD" id="cd00200">
    <property type="entry name" value="WD40"/>
    <property type="match status" value="2"/>
</dbReference>
<feature type="repeat" description="WD" evidence="3">
    <location>
        <begin position="892"/>
        <end position="933"/>
    </location>
</feature>
<dbReference type="Pfam" id="PF00400">
    <property type="entry name" value="WD40"/>
    <property type="match status" value="14"/>
</dbReference>
<feature type="repeat" description="WD" evidence="3">
    <location>
        <begin position="1193"/>
        <end position="1234"/>
    </location>
</feature>
<feature type="repeat" description="WD" evidence="3">
    <location>
        <begin position="1279"/>
        <end position="1320"/>
    </location>
</feature>
<evidence type="ECO:0000313" key="5">
    <source>
        <dbReference type="EMBL" id="KAF7358377.1"/>
    </source>
</evidence>
<dbReference type="InterPro" id="IPR019775">
    <property type="entry name" value="WD40_repeat_CS"/>
</dbReference>
<dbReference type="SMART" id="SM00320">
    <property type="entry name" value="WD40"/>
    <property type="match status" value="14"/>
</dbReference>
<evidence type="ECO:0000256" key="1">
    <source>
        <dbReference type="ARBA" id="ARBA00022574"/>
    </source>
</evidence>
<dbReference type="InterPro" id="IPR015943">
    <property type="entry name" value="WD40/YVTN_repeat-like_dom_sf"/>
</dbReference>
<dbReference type="FunFam" id="2.130.10.10:FF:000228">
    <property type="entry name" value="COMPASS-like H3K4 histone methylase component WDR5A"/>
    <property type="match status" value="1"/>
</dbReference>
<evidence type="ECO:0000256" key="2">
    <source>
        <dbReference type="ARBA" id="ARBA00022737"/>
    </source>
</evidence>
<reference evidence="5" key="1">
    <citation type="submission" date="2020-05" db="EMBL/GenBank/DDBJ databases">
        <title>Mycena genomes resolve the evolution of fungal bioluminescence.</title>
        <authorList>
            <person name="Tsai I.J."/>
        </authorList>
    </citation>
    <scope>NUCLEOTIDE SEQUENCE</scope>
    <source>
        <strain evidence="5">CCC161011</strain>
    </source>
</reference>
<feature type="repeat" description="WD" evidence="3">
    <location>
        <begin position="978"/>
        <end position="1019"/>
    </location>
</feature>
<feature type="repeat" description="WD" evidence="3">
    <location>
        <begin position="1365"/>
        <end position="1406"/>
    </location>
</feature>
<dbReference type="PROSITE" id="PS00678">
    <property type="entry name" value="WD_REPEATS_1"/>
    <property type="match status" value="10"/>
</dbReference>
<dbReference type="OrthoDB" id="163438at2759"/>
<dbReference type="InterPro" id="IPR056884">
    <property type="entry name" value="NPHP3-like_N"/>
</dbReference>
<feature type="repeat" description="WD" evidence="3">
    <location>
        <begin position="1021"/>
        <end position="1062"/>
    </location>
</feature>
<dbReference type="PANTHER" id="PTHR22847:SF637">
    <property type="entry name" value="WD REPEAT DOMAIN 5B"/>
    <property type="match status" value="1"/>
</dbReference>
<feature type="repeat" description="WD" evidence="3">
    <location>
        <begin position="1064"/>
        <end position="1105"/>
    </location>
</feature>
<dbReference type="InterPro" id="IPR036322">
    <property type="entry name" value="WD40_repeat_dom_sf"/>
</dbReference>
<feature type="domain" description="Nephrocystin 3-like N-terminal" evidence="4">
    <location>
        <begin position="344"/>
        <end position="458"/>
    </location>
</feature>
<protein>
    <submittedName>
        <fullName evidence="5">WD40 repeat-like protein</fullName>
    </submittedName>
</protein>
<dbReference type="Pfam" id="PF24883">
    <property type="entry name" value="NPHP3_N"/>
    <property type="match status" value="1"/>
</dbReference>
<dbReference type="Proteomes" id="UP000620124">
    <property type="component" value="Unassembled WGS sequence"/>
</dbReference>
<gene>
    <name evidence="5" type="ORF">MVEN_00887800</name>
</gene>
<keyword evidence="2" id="KW-0677">Repeat</keyword>
<feature type="repeat" description="WD" evidence="3">
    <location>
        <begin position="1150"/>
        <end position="1191"/>
    </location>
</feature>
<proteinExistence type="predicted"/>
<feature type="repeat" description="WD" evidence="3">
    <location>
        <begin position="935"/>
        <end position="976"/>
    </location>
</feature>
<dbReference type="EMBL" id="JACAZI010000006">
    <property type="protein sequence ID" value="KAF7358377.1"/>
    <property type="molecule type" value="Genomic_DNA"/>
</dbReference>
<feature type="repeat" description="WD" evidence="3">
    <location>
        <begin position="1451"/>
        <end position="1492"/>
    </location>
</feature>
<feature type="repeat" description="WD" evidence="3">
    <location>
        <begin position="1236"/>
        <end position="1277"/>
    </location>
</feature>
<organism evidence="5 6">
    <name type="scientific">Mycena venus</name>
    <dbReference type="NCBI Taxonomy" id="2733690"/>
    <lineage>
        <taxon>Eukaryota</taxon>
        <taxon>Fungi</taxon>
        <taxon>Dikarya</taxon>
        <taxon>Basidiomycota</taxon>
        <taxon>Agaricomycotina</taxon>
        <taxon>Agaricomycetes</taxon>
        <taxon>Agaricomycetidae</taxon>
        <taxon>Agaricales</taxon>
        <taxon>Marasmiineae</taxon>
        <taxon>Mycenaceae</taxon>
        <taxon>Mycena</taxon>
    </lineage>
</organism>
<comment type="caution">
    <text evidence="5">The sequence shown here is derived from an EMBL/GenBank/DDBJ whole genome shotgun (WGS) entry which is preliminary data.</text>
</comment>
<sequence>MATTQNDGKMYHFAITYVNSRDLPTIKKTIMLKTSQRRLYAVLSLDDCPGVLYEIPSLDLTATVGRRMTFLAKCSPTLDVKLFAKRRTQDDLLVAQGEAQLAPHADDTELQGESMTRIQPSLASGVTEGPILVFKIAAFDRFADNSDFQSIRASLELNSKLTKAFGYISLLIKVGVAISGLNPVAKAVMGLVELANSEFEKFLARNEAVLELLEDIGQASVLVADWDDPELEKDRPNQRRVYQPLLRAIYQSLHLMWTLSTNNPVKRLSKASMDAVQARQAELTRFVKRMESNQHLDTQDAVFRINVKVTALHEDNCINQLRFAKDGIPIPACFFYTVPRVREKSAIVNTIARELESGGLAVVSFFAFNRSVPDRSSSQLIPTWAKHLAHVNQQYLLHLQTVSHLQRESADILEQLDALLIGGLASGIDDGRPFIFVIDALDECPEAEANEDILQIFDGLDSLNISIDTENGTVEDIRKFVHHQLDHDPRVADMAEHVAKAAQTLFQCAAVLCSELTNTQTLPSARRAFGQKLKEGPVMSLYGSYKAILDIHFGDRDAGKMKLFRRVMAWVFLVRSPQSRRVLCAFGNALLPEDEREDVKNILLWLGSLLSGTTSDDDPISPLHTSLRDFLLDPTQSGAFSVDLGLRSQEELSRACLRIMNTGLQFNICRLPTSFVLNSDVKDLAQKVEEYISPGLRYACIATAHHLRSTLPSSAMASHQLDTTAGKMGSRSIYKPLGIAVTTGVLIYVNASLALLWMAVSAFLCSAYDMLIAFFTTPKSGVMASLPIPSDLVDEMTCFLQHNFLFWLEAHSCMQTRRDGPGAMLPMFLTWTMVRADRGLQNSVLDYIKFEKRFREGYMASAPQIYISGLFCNLIRASGALDSAWPPSETTVIQGKSGIFSVAFSPDGTRIVSGARDKTIRLWDATTGQQVGNALAGHTDWVSSVVFSLDGMRLVSGSRDKTIRLWDTATGQQIGNALTGHKDWVSSVVFSPDGMHIVSGSRDNTIRLWDAATGRQVGNALAGHTDWVSSVAFSLDGMLIASGSRDKTIHIWDAMTGRQVGNTLAGHTEWVCSVVFSPDGTRIASGSDDKTVWVWDTMTGQQVGKDLVGHTDWLCSVAFSPDGTRIASGSCDRTIRVWDVATGQQIGNPLTGHTDWVCSVAFSLDGMHIVSGSDDKTIRVWDATVGQQVGDALAEHTDWVSSVAFSPDGTHIVTGYADNTLRVWDTATGHQVGNALAGHTDWVRSVAFSPDGTHIASGSDDQTVWVWNSVTGKQVGNALAGHTDWLCSVAFSPDGTRIASGSRDKTIRVWDVATGQQIGNPLTGHTDWVCSVAFSPDGMHIASGSSDTTIRLWDIATGQPVRGDLAGHTHWVSSVMFSPDGMRIASGYGDNTLRVWDIATGQQIGNSLMGHTDWVRSVAFSPDGTLIASGSADKTIRLWDAKTGQQVGNALIGHTDWVNSVAFSPDGTHIASASHDKTIRVWDAATRQHLDDALAGHKNQVSPVAFSLDSTCITQGYAHSTMWGVQQNKSMIQFQHGWFHLGNDKPAYILWVPHAFRQCAFVWPPTTMLMSAQPQISLHFYNAALGPDWWMMKM</sequence>
<dbReference type="InterPro" id="IPR001680">
    <property type="entry name" value="WD40_rpt"/>
</dbReference>
<evidence type="ECO:0000256" key="3">
    <source>
        <dbReference type="PROSITE-ProRule" id="PRU00221"/>
    </source>
</evidence>
<dbReference type="PRINTS" id="PR00320">
    <property type="entry name" value="GPROTEINBRPT"/>
</dbReference>
<dbReference type="GO" id="GO:0035097">
    <property type="term" value="C:histone methyltransferase complex"/>
    <property type="evidence" value="ECO:0007669"/>
    <property type="project" value="UniProtKB-ARBA"/>
</dbReference>
<dbReference type="InterPro" id="IPR020472">
    <property type="entry name" value="WD40_PAC1"/>
</dbReference>
<feature type="repeat" description="WD" evidence="3">
    <location>
        <begin position="1408"/>
        <end position="1449"/>
    </location>
</feature>
<dbReference type="InterPro" id="IPR011047">
    <property type="entry name" value="Quinoprotein_ADH-like_sf"/>
</dbReference>
<dbReference type="SUPFAM" id="SSF50998">
    <property type="entry name" value="Quinoprotein alcohol dehydrogenase-like"/>
    <property type="match status" value="1"/>
</dbReference>
<name>A0A8H7D3T9_9AGAR</name>
<feature type="repeat" description="WD" evidence="3">
    <location>
        <begin position="1107"/>
        <end position="1148"/>
    </location>
</feature>
<keyword evidence="6" id="KW-1185">Reference proteome</keyword>
<accession>A0A8H7D3T9</accession>
<dbReference type="PROSITE" id="PS50294">
    <property type="entry name" value="WD_REPEATS_REGION"/>
    <property type="match status" value="14"/>
</dbReference>
<dbReference type="PANTHER" id="PTHR22847">
    <property type="entry name" value="WD40 REPEAT PROTEIN"/>
    <property type="match status" value="1"/>
</dbReference>
<dbReference type="SUPFAM" id="SSF50978">
    <property type="entry name" value="WD40 repeat-like"/>
    <property type="match status" value="1"/>
</dbReference>